<evidence type="ECO:0000313" key="2">
    <source>
        <dbReference type="Proteomes" id="UP000229615"/>
    </source>
</evidence>
<protein>
    <submittedName>
        <fullName evidence="1">Uncharacterized protein</fullName>
    </submittedName>
</protein>
<gene>
    <name evidence="1" type="ORF">COU09_00055</name>
</gene>
<proteinExistence type="predicted"/>
<accession>A0A2H0UR04</accession>
<comment type="caution">
    <text evidence="1">The sequence shown here is derived from an EMBL/GenBank/DDBJ whole genome shotgun (WGS) entry which is preliminary data.</text>
</comment>
<sequence>MSRINFRVFGGAFKNVVVAITSLSIIFGAAPTAFIPVASAVTTTSISGFPEDFESAANNIVGWDEEGADNGA</sequence>
<evidence type="ECO:0000313" key="1">
    <source>
        <dbReference type="EMBL" id="PIR88813.1"/>
    </source>
</evidence>
<organism evidence="1 2">
    <name type="scientific">Candidatus Harrisonbacteria bacterium CG10_big_fil_rev_8_21_14_0_10_44_23</name>
    <dbReference type="NCBI Taxonomy" id="1974585"/>
    <lineage>
        <taxon>Bacteria</taxon>
        <taxon>Candidatus Harrisoniibacteriota</taxon>
    </lineage>
</organism>
<name>A0A2H0UR04_9BACT</name>
<dbReference type="AlphaFoldDB" id="A0A2H0UR04"/>
<dbReference type="EMBL" id="PFBB01000002">
    <property type="protein sequence ID" value="PIR88813.1"/>
    <property type="molecule type" value="Genomic_DNA"/>
</dbReference>
<dbReference type="Proteomes" id="UP000229615">
    <property type="component" value="Unassembled WGS sequence"/>
</dbReference>
<reference evidence="2" key="1">
    <citation type="submission" date="2017-09" db="EMBL/GenBank/DDBJ databases">
        <title>Depth-based differentiation of microbial function through sediment-hosted aquifers and enrichment of novel symbionts in the deep terrestrial subsurface.</title>
        <authorList>
            <person name="Probst A.J."/>
            <person name="Ladd B."/>
            <person name="Jarett J.K."/>
            <person name="Geller-Mcgrath D.E."/>
            <person name="Sieber C.M.K."/>
            <person name="Emerson J.B."/>
            <person name="Anantharaman K."/>
            <person name="Thomas B.C."/>
            <person name="Malmstrom R."/>
            <person name="Stieglmeier M."/>
            <person name="Klingl A."/>
            <person name="Woyke T."/>
            <person name="Ryan C.M."/>
            <person name="Banfield J.F."/>
        </authorList>
    </citation>
    <scope>NUCLEOTIDE SEQUENCE [LARGE SCALE GENOMIC DNA]</scope>
</reference>